<sequence>MKKVEDEVRWKGRKEKLEGKERRKRWKGGWQDTTAGHRGITSQSDLEASQDNWMGLDGGVLSCRVVLDVVESNRAGEGTDDVTRAQSAVL</sequence>
<protein>
    <submittedName>
        <fullName evidence="2">Uncharacterized protein</fullName>
    </submittedName>
</protein>
<dbReference type="AlphaFoldDB" id="A0AAE1PL84"/>
<proteinExistence type="predicted"/>
<keyword evidence="3" id="KW-1185">Reference proteome</keyword>
<evidence type="ECO:0000313" key="3">
    <source>
        <dbReference type="Proteomes" id="UP001292094"/>
    </source>
</evidence>
<name>A0AAE1PL84_9EUCA</name>
<dbReference type="EMBL" id="JAWZYT010001628">
    <property type="protein sequence ID" value="KAK4310531.1"/>
    <property type="molecule type" value="Genomic_DNA"/>
</dbReference>
<feature type="region of interest" description="Disordered" evidence="1">
    <location>
        <begin position="20"/>
        <end position="44"/>
    </location>
</feature>
<gene>
    <name evidence="2" type="ORF">Pmani_017922</name>
</gene>
<accession>A0AAE1PL84</accession>
<evidence type="ECO:0000313" key="2">
    <source>
        <dbReference type="EMBL" id="KAK4310531.1"/>
    </source>
</evidence>
<dbReference type="Proteomes" id="UP001292094">
    <property type="component" value="Unassembled WGS sequence"/>
</dbReference>
<evidence type="ECO:0000256" key="1">
    <source>
        <dbReference type="SAM" id="MobiDB-lite"/>
    </source>
</evidence>
<organism evidence="2 3">
    <name type="scientific">Petrolisthes manimaculis</name>
    <dbReference type="NCBI Taxonomy" id="1843537"/>
    <lineage>
        <taxon>Eukaryota</taxon>
        <taxon>Metazoa</taxon>
        <taxon>Ecdysozoa</taxon>
        <taxon>Arthropoda</taxon>
        <taxon>Crustacea</taxon>
        <taxon>Multicrustacea</taxon>
        <taxon>Malacostraca</taxon>
        <taxon>Eumalacostraca</taxon>
        <taxon>Eucarida</taxon>
        <taxon>Decapoda</taxon>
        <taxon>Pleocyemata</taxon>
        <taxon>Anomura</taxon>
        <taxon>Galatheoidea</taxon>
        <taxon>Porcellanidae</taxon>
        <taxon>Petrolisthes</taxon>
    </lineage>
</organism>
<comment type="caution">
    <text evidence="2">The sequence shown here is derived from an EMBL/GenBank/DDBJ whole genome shotgun (WGS) entry which is preliminary data.</text>
</comment>
<reference evidence="2" key="1">
    <citation type="submission" date="2023-11" db="EMBL/GenBank/DDBJ databases">
        <title>Genome assemblies of two species of porcelain crab, Petrolisthes cinctipes and Petrolisthes manimaculis (Anomura: Porcellanidae).</title>
        <authorList>
            <person name="Angst P."/>
        </authorList>
    </citation>
    <scope>NUCLEOTIDE SEQUENCE</scope>
    <source>
        <strain evidence="2">PB745_02</strain>
        <tissue evidence="2">Gill</tissue>
    </source>
</reference>